<feature type="coiled-coil region" evidence="1">
    <location>
        <begin position="13"/>
        <end position="61"/>
    </location>
</feature>
<gene>
    <name evidence="3" type="primary">LOC128198852</name>
</gene>
<dbReference type="Proteomes" id="UP001652582">
    <property type="component" value="Chromosome 2"/>
</dbReference>
<organism evidence="2 3">
    <name type="scientific">Bicyclus anynana</name>
    <name type="common">Squinting bush brown butterfly</name>
    <dbReference type="NCBI Taxonomy" id="110368"/>
    <lineage>
        <taxon>Eukaryota</taxon>
        <taxon>Metazoa</taxon>
        <taxon>Ecdysozoa</taxon>
        <taxon>Arthropoda</taxon>
        <taxon>Hexapoda</taxon>
        <taxon>Insecta</taxon>
        <taxon>Pterygota</taxon>
        <taxon>Neoptera</taxon>
        <taxon>Endopterygota</taxon>
        <taxon>Lepidoptera</taxon>
        <taxon>Glossata</taxon>
        <taxon>Ditrysia</taxon>
        <taxon>Papilionoidea</taxon>
        <taxon>Nymphalidae</taxon>
        <taxon>Satyrinae</taxon>
        <taxon>Satyrini</taxon>
        <taxon>Mycalesina</taxon>
        <taxon>Bicyclus</taxon>
    </lineage>
</organism>
<accession>A0ABM3LSZ8</accession>
<feature type="coiled-coil region" evidence="1">
    <location>
        <begin position="223"/>
        <end position="264"/>
    </location>
</feature>
<dbReference type="RefSeq" id="XP_052742179.1">
    <property type="nucleotide sequence ID" value="XM_052886219.1"/>
</dbReference>
<protein>
    <submittedName>
        <fullName evidence="3">Uncharacterized protein LOC128198852</fullName>
    </submittedName>
</protein>
<proteinExistence type="predicted"/>
<keyword evidence="2" id="KW-1185">Reference proteome</keyword>
<reference evidence="3" key="2">
    <citation type="submission" date="2025-08" db="UniProtKB">
        <authorList>
            <consortium name="RefSeq"/>
        </authorList>
    </citation>
    <scope>IDENTIFICATION</scope>
</reference>
<name>A0ABM3LSZ8_BICAN</name>
<sequence length="415" mass="47163">MMARPMLTRRAAAMEQQLQLKNALLEIKSLKQLNSDLLKEHDDNEEELRNIITKNSQLKSELAELHSTHSMVLEERSQLQEAVDTFNQCIRTYDEALAKISMLEDELNSAHKTIDDLQSQLQQFETQNTNNLYNELLASSTSVPAPMLCIDLTCDSPCATKTLAMPQSRYNLFNSHNKIKKYIKIKKFMKKTQKLIKFHSTNKKNLALRKERSLLIKKVNTYCSLLENSREKYENETQSLQHELNQMENNLQEITAKYELSQSQIHDQIIVAEELLALGTYNMARFESLSNKCQCSNQVPSVTQDCSSVLSNSGYIDLSQNVQCNNNVIPIPSTSDKNLSSHSFNLPKKAQKKTLIISDKLGKDFGSIMSQYLNHSVTNKCFPGASFNYLINSISTENVVGYSNVILMLGNSLKN</sequence>
<feature type="coiled-coil region" evidence="1">
    <location>
        <begin position="93"/>
        <end position="127"/>
    </location>
</feature>
<evidence type="ECO:0000313" key="3">
    <source>
        <dbReference type="RefSeq" id="XP_052742179.1"/>
    </source>
</evidence>
<evidence type="ECO:0000256" key="1">
    <source>
        <dbReference type="SAM" id="Coils"/>
    </source>
</evidence>
<evidence type="ECO:0000313" key="2">
    <source>
        <dbReference type="Proteomes" id="UP001652582"/>
    </source>
</evidence>
<dbReference type="GeneID" id="128198852"/>
<reference evidence="2" key="1">
    <citation type="submission" date="2025-05" db="UniProtKB">
        <authorList>
            <consortium name="RefSeq"/>
        </authorList>
    </citation>
    <scope>NUCLEOTIDE SEQUENCE [LARGE SCALE GENOMIC DNA]</scope>
</reference>
<keyword evidence="1" id="KW-0175">Coiled coil</keyword>